<protein>
    <submittedName>
        <fullName evidence="3">DJ-1/YajL/PfpI superfamily, includes chaperone protein YajL (Former ThiJ), parkinsonism-associated protein DJ-1, peptidases PfpI, Hsp31</fullName>
    </submittedName>
</protein>
<sequence length="187" mass="19899">MKRALIPVAPGFEEVEAIAVIDVLRRAGVEVTTATTNTSAKETVEGRCAVRIKADTTLDEAAKGPCFDILILPGGAACTETLLKDKRIELIIEKHRENDSFIAAICAAPLVLSKADVTSGKVVTCHPSVRDKVEAKEITNDRVVIDGKLITSQGPGTAVEFAFTLVELLCGKEKAAEVNKGFLAELP</sequence>
<dbReference type="AlphaFoldDB" id="A0A3B0QYK8"/>
<dbReference type="FunFam" id="3.40.50.880:FF:000015">
    <property type="entry name" value="Protein DJ-1 homolog C"/>
    <property type="match status" value="1"/>
</dbReference>
<dbReference type="EMBL" id="UOEA01000086">
    <property type="protein sequence ID" value="VAV85372.1"/>
    <property type="molecule type" value="Genomic_DNA"/>
</dbReference>
<dbReference type="InterPro" id="IPR006287">
    <property type="entry name" value="DJ-1"/>
</dbReference>
<dbReference type="InterPro" id="IPR050325">
    <property type="entry name" value="Prot/Nucl_acid_deglycase"/>
</dbReference>
<dbReference type="Gene3D" id="3.40.50.880">
    <property type="match status" value="1"/>
</dbReference>
<dbReference type="GO" id="GO:0005737">
    <property type="term" value="C:cytoplasm"/>
    <property type="evidence" value="ECO:0007669"/>
    <property type="project" value="UniProtKB-ARBA"/>
</dbReference>
<feature type="domain" description="DJ-1/PfpI" evidence="2">
    <location>
        <begin position="2"/>
        <end position="167"/>
    </location>
</feature>
<accession>A0A3B0QYK8</accession>
<dbReference type="SUPFAM" id="SSF52317">
    <property type="entry name" value="Class I glutamine amidotransferase-like"/>
    <property type="match status" value="1"/>
</dbReference>
<dbReference type="CDD" id="cd03135">
    <property type="entry name" value="GATase1_DJ-1"/>
    <property type="match status" value="1"/>
</dbReference>
<dbReference type="InterPro" id="IPR002818">
    <property type="entry name" value="DJ-1/PfpI"/>
</dbReference>
<gene>
    <name evidence="3" type="ORF">MNBD_DELTA01-1298</name>
</gene>
<dbReference type="NCBIfam" id="TIGR01383">
    <property type="entry name" value="not_thiJ"/>
    <property type="match status" value="1"/>
</dbReference>
<dbReference type="PANTHER" id="PTHR48094">
    <property type="entry name" value="PROTEIN/NUCLEIC ACID DEGLYCASE DJ-1-RELATED"/>
    <property type="match status" value="1"/>
</dbReference>
<proteinExistence type="predicted"/>
<dbReference type="InterPro" id="IPR029062">
    <property type="entry name" value="Class_I_gatase-like"/>
</dbReference>
<dbReference type="PANTHER" id="PTHR48094:SF12">
    <property type="entry name" value="PARKINSON DISEASE PROTEIN 7 HOMOLOG"/>
    <property type="match status" value="1"/>
</dbReference>
<evidence type="ECO:0000256" key="1">
    <source>
        <dbReference type="ARBA" id="ARBA00022737"/>
    </source>
</evidence>
<name>A0A3B0QYK8_9ZZZZ</name>
<organism evidence="3">
    <name type="scientific">hydrothermal vent metagenome</name>
    <dbReference type="NCBI Taxonomy" id="652676"/>
    <lineage>
        <taxon>unclassified sequences</taxon>
        <taxon>metagenomes</taxon>
        <taxon>ecological metagenomes</taxon>
    </lineage>
</organism>
<dbReference type="Pfam" id="PF01965">
    <property type="entry name" value="DJ-1_PfpI"/>
    <property type="match status" value="1"/>
</dbReference>
<evidence type="ECO:0000259" key="2">
    <source>
        <dbReference type="Pfam" id="PF01965"/>
    </source>
</evidence>
<keyword evidence="1" id="KW-0677">Repeat</keyword>
<evidence type="ECO:0000313" key="3">
    <source>
        <dbReference type="EMBL" id="VAV85372.1"/>
    </source>
</evidence>
<reference evidence="3" key="1">
    <citation type="submission" date="2018-06" db="EMBL/GenBank/DDBJ databases">
        <authorList>
            <person name="Zhirakovskaya E."/>
        </authorList>
    </citation>
    <scope>NUCLEOTIDE SEQUENCE</scope>
</reference>